<sequence length="1572" mass="176141">MAPAYQITAIDAPLEPGNTYAWRVQAYDEDELGLIKNNGWSEPRLFIFGEACIACQQFAIANTTHSRAELEWQGAFEHTSWEVRYRRKADKNEDELPWKTKEFLTDQGIVKPLEDSTYYQFQVRGSCAGGRFGEWSAVKEAITEKAPESTYSCEGGVVTIAWENNDPLLTPMEVGEKFTAGDFDVTVVEDVVANGQHTGIGMIRIAAFNKVFFNVEWEDITLNTDNQLIDGEALVTGSDTDIIPPELAAAIMGGLDVLDKVLAGAEFVANVIDNLPTDIKQDYTSSKSEVDTSKEQLKEEKKLLKEAKKHLKNLDEEDEGYEEAVAAVEAMETTVESRRQTVATAQGKKSQAIKKAINYVTAELQKGIKYFVKFTTGVVDVLNDKSGAIRSGKAQQVVADGDTLLAYIAKIDGDTLPPSAASSLVRQQEEEALLAIVDQMVSVIEIIQGGSDANVENIISTTQNIINSKDQLAEASTILGRFSGGGIPEAVDMAKTSVWAFKMIFEKMYNATANDEGEVQDGSNWATEDLIIFTKNESTPYGFDTGGRTADKSYYTEINFGGDTENYILPWVVAEGTNTVEVAINGATENVFFRSEDKSLTANARDGVVSLQSKKDNKPTEWQAYKTINGKEKYVGKINVQPYEKQQYTLRIYAVNGQTLPDATALQMYLNSVYGQALIEWTVDIKDSYDLKYSAWDINPQDDALQVGDSESLTAYTSEQKNIIKYFRDKHTKPKGKEVVLFWSPKASDEGVNGFMPLSSRYGFIFNPSNNVETYRTVAHELGHGAFGLGHTWKTLEGITKGSTANLMDYNGGLELWKWQWEILQNPAAMVSFVNEDQEGMAYNQNGSSVAILCDKNVIAEVVKQTIFYTPDGTAIDLSLYKDSKLRPYSIYTNDDVTTSARGAVHSLIDESGKVYTLRFLSQSLTNRRYKSSDGKEVVIESIKTTSTGFRVSIDCATKNVTINGTTIQSSCLTCKEIEADVNESTFFKDYGETKVDHLISYAKSIGKSVEEKLNERAEIIDALKEKLNTDANNSNLLGERMVDRLNAYETLNDKQFKVVFLETNFLSTNQKSWNDLAKVVFEQKGYTKNDILVTIPFVNLKGIGNDMGEMYAMPGIYAGSNVNIKTSNLKADYANSIATSEWLIKELDKEHGILVDFIFDLFKNTEKRVIIYEGILNPSLSVNVTKYQGQGFYGQNHYVKLYQNEATQLMMNQVDQYKIDIDKLKAPSPNQKVRQELLLLVPKLIRNARKSIVMNIKGSNSKQLLQFTPEKTEEYLFKDTYAVQFSKNEAIEDQIIKYIKDQAFNKYVARLNTLEITVHFDAYSIDKTSNTWNREQIYWETIDQYAYTSFDILSMGLSLIALDFVADGMGLVYAVGRQDLEKTVEYTISLSIPLMNGEMIKVTKESLLYISRKGGTKQVSTYGFEKAFYEVNQDITDGKAQEVITLIEQNKVTKELQQELTKYTDNANEQRKVIDKILTTVDTDILARLKSKFKDHEEITTWLNNKGDALPIDLLNKLEALPNDTNLLSKLSSDLGNIQASIEESPTMLDVWKTFVEMFPEEKLCTTLPTQ</sequence>
<reference evidence="3 4" key="1">
    <citation type="submission" date="2021-05" db="EMBL/GenBank/DDBJ databases">
        <title>Comparative genomic studies on the polysaccharide-degrading batcterial strains of the Flammeovirga genus.</title>
        <authorList>
            <person name="Zewei F."/>
            <person name="Zheng Z."/>
            <person name="Yu L."/>
            <person name="Ruyue G."/>
            <person name="Yanhong M."/>
            <person name="Yuanyuan C."/>
            <person name="Jingyan G."/>
            <person name="Wenjun H."/>
        </authorList>
    </citation>
    <scope>NUCLEOTIDE SEQUENCE [LARGE SCALE GENOMIC DNA]</scope>
    <source>
        <strain evidence="3 4">YS10</strain>
    </source>
</reference>
<protein>
    <recommendedName>
        <fullName evidence="2">Fibronectin type-III domain-containing protein</fullName>
    </recommendedName>
</protein>
<dbReference type="Gene3D" id="2.60.40.10">
    <property type="entry name" value="Immunoglobulins"/>
    <property type="match status" value="1"/>
</dbReference>
<evidence type="ECO:0000313" key="3">
    <source>
        <dbReference type="EMBL" id="QWG10084.1"/>
    </source>
</evidence>
<dbReference type="RefSeq" id="WP_144076737.1">
    <property type="nucleotide sequence ID" value="NZ_CP076129.1"/>
</dbReference>
<dbReference type="SUPFAM" id="SSF55486">
    <property type="entry name" value="Metalloproteases ('zincins'), catalytic domain"/>
    <property type="match status" value="1"/>
</dbReference>
<accession>A0ABX8H346</accession>
<dbReference type="InterPro" id="IPR036116">
    <property type="entry name" value="FN3_sf"/>
</dbReference>
<dbReference type="CDD" id="cd00063">
    <property type="entry name" value="FN3"/>
    <property type="match status" value="1"/>
</dbReference>
<evidence type="ECO:0000259" key="2">
    <source>
        <dbReference type="PROSITE" id="PS50853"/>
    </source>
</evidence>
<proteinExistence type="predicted"/>
<dbReference type="InterPro" id="IPR003961">
    <property type="entry name" value="FN3_dom"/>
</dbReference>
<evidence type="ECO:0000313" key="4">
    <source>
        <dbReference type="Proteomes" id="UP000682802"/>
    </source>
</evidence>
<dbReference type="Gene3D" id="1.20.120.330">
    <property type="entry name" value="Nucleotidyltransferases domain 2"/>
    <property type="match status" value="1"/>
</dbReference>
<feature type="domain" description="Fibronectin type-III" evidence="2">
    <location>
        <begin position="54"/>
        <end position="146"/>
    </location>
</feature>
<evidence type="ECO:0000256" key="1">
    <source>
        <dbReference type="SAM" id="Coils"/>
    </source>
</evidence>
<dbReference type="Proteomes" id="UP000682802">
    <property type="component" value="Chromosome 2"/>
</dbReference>
<organism evidence="3 4">
    <name type="scientific">Flammeovirga kamogawensis</name>
    <dbReference type="NCBI Taxonomy" id="373891"/>
    <lineage>
        <taxon>Bacteria</taxon>
        <taxon>Pseudomonadati</taxon>
        <taxon>Bacteroidota</taxon>
        <taxon>Cytophagia</taxon>
        <taxon>Cytophagales</taxon>
        <taxon>Flammeovirgaceae</taxon>
        <taxon>Flammeovirga</taxon>
    </lineage>
</organism>
<dbReference type="EMBL" id="CP076129">
    <property type="protein sequence ID" value="QWG10084.1"/>
    <property type="molecule type" value="Genomic_DNA"/>
</dbReference>
<feature type="coiled-coil region" evidence="1">
    <location>
        <begin position="287"/>
        <end position="331"/>
    </location>
</feature>
<keyword evidence="4" id="KW-1185">Reference proteome</keyword>
<name>A0ABX8H346_9BACT</name>
<dbReference type="PROSITE" id="PS50853">
    <property type="entry name" value="FN3"/>
    <property type="match status" value="1"/>
</dbReference>
<keyword evidence="1" id="KW-0175">Coiled coil</keyword>
<dbReference type="SUPFAM" id="SSF49265">
    <property type="entry name" value="Fibronectin type III"/>
    <property type="match status" value="1"/>
</dbReference>
<gene>
    <name evidence="3" type="ORF">KM029_20595</name>
</gene>
<dbReference type="InterPro" id="IPR013783">
    <property type="entry name" value="Ig-like_fold"/>
</dbReference>